<reference evidence="1 2" key="1">
    <citation type="submission" date="2014-07" db="EMBL/GenBank/DDBJ databases">
        <title>Complete Genome of Bacillus megaterium Myophage Moonbeam.</title>
        <authorList>
            <person name="Cadungog J.N."/>
            <person name="Khatemi B.E."/>
            <person name="Hernandez A.C."/>
            <person name="Everett G.F.K."/>
        </authorList>
    </citation>
    <scope>NUCLEOTIDE SEQUENCE [LARGE SCALE GENOMIC DNA]</scope>
</reference>
<dbReference type="GeneID" id="24608146"/>
<sequence length="68" mass="7716">MRQRTMTVGQIVKTYEELENRVHITEKASVEAESKLGFDSLAYELIKGAHVSAVEELDNFAKVTFKEV</sequence>
<accession>A0A0A0RPM7</accession>
<organism evidence="1 2">
    <name type="scientific">Bacillus phage Moonbeam</name>
    <dbReference type="NCBI Taxonomy" id="1540091"/>
    <lineage>
        <taxon>Viruses</taxon>
        <taxon>Duplodnaviria</taxon>
        <taxon>Heunggongvirae</taxon>
        <taxon>Uroviricota</taxon>
        <taxon>Caudoviricetes</taxon>
        <taxon>Herelleviridae</taxon>
        <taxon>Bastillevirinae</taxon>
        <taxon>Moonbeamvirus</taxon>
        <taxon>Moonbeamvirus moonbeam</taxon>
    </lineage>
</organism>
<evidence type="ECO:0000313" key="1">
    <source>
        <dbReference type="EMBL" id="AIW03569.1"/>
    </source>
</evidence>
<proteinExistence type="predicted"/>
<dbReference type="RefSeq" id="YP_009151734.1">
    <property type="nucleotide sequence ID" value="NC_027374.1"/>
</dbReference>
<dbReference type="EMBL" id="KM236246">
    <property type="protein sequence ID" value="AIW03569.1"/>
    <property type="molecule type" value="Genomic_DNA"/>
</dbReference>
<name>A0A0A0RPM7_9CAUD</name>
<evidence type="ECO:0000313" key="2">
    <source>
        <dbReference type="Proteomes" id="UP000030207"/>
    </source>
</evidence>
<keyword evidence="2" id="KW-1185">Reference proteome</keyword>
<dbReference type="KEGG" id="vg:24608146"/>
<protein>
    <submittedName>
        <fullName evidence="1">Uncharacterized protein</fullName>
    </submittedName>
</protein>
<gene>
    <name evidence="1" type="ORF">CPT_Moonbeam171</name>
</gene>
<dbReference type="Proteomes" id="UP000030207">
    <property type="component" value="Segment"/>
</dbReference>